<dbReference type="NCBIfam" id="NF003828">
    <property type="entry name" value="PRK05416.1"/>
    <property type="match status" value="1"/>
</dbReference>
<name>X0UL60_9ZZZZ</name>
<proteinExistence type="inferred from homology"/>
<sequence length="261" mass="28674">MAKSKIRIVFVSGLSGSGKTTAMAAIEDLSFYCVDNLPAQLIGQFLDLCAKAKPPIRKIALAIDAREAEFLRDVPSVVEDLHARGAEVRVIFLECSNQNLMNRYRETRRVHPLAPDGSVAEGIEIERGLLAEVSRLADFVVDTSDLNIHQLRETVVGLVAGSARPAVVNMISFGFRHGVPSSAELLFDVRLLPNPHFEPGLRPRTGEDPEVAEYVLENARGSELMDRLRELLGFLLPLYDEEGKPYLTVGIGCTGGRHRSV</sequence>
<comment type="caution">
    <text evidence="6">The sequence shown here is derived from an EMBL/GenBank/DDBJ whole genome shotgun (WGS) entry which is preliminary data.</text>
</comment>
<dbReference type="PANTHER" id="PTHR30448:SF0">
    <property type="entry name" value="RNASE ADAPTER PROTEIN RAPZ"/>
    <property type="match status" value="1"/>
</dbReference>
<feature type="domain" description="RapZ-like N-terminal" evidence="4">
    <location>
        <begin position="6"/>
        <end position="161"/>
    </location>
</feature>
<dbReference type="Gene3D" id="3.40.50.300">
    <property type="entry name" value="P-loop containing nucleotide triphosphate hydrolases"/>
    <property type="match status" value="1"/>
</dbReference>
<dbReference type="GO" id="GO:0005524">
    <property type="term" value="F:ATP binding"/>
    <property type="evidence" value="ECO:0007669"/>
    <property type="project" value="UniProtKB-KW"/>
</dbReference>
<reference evidence="6" key="1">
    <citation type="journal article" date="2014" name="Front. Microbiol.">
        <title>High frequency of phylogenetically diverse reductive dehalogenase-homologous genes in deep subseafloor sedimentary metagenomes.</title>
        <authorList>
            <person name="Kawai M."/>
            <person name="Futagami T."/>
            <person name="Toyoda A."/>
            <person name="Takaki Y."/>
            <person name="Nishi S."/>
            <person name="Hori S."/>
            <person name="Arai W."/>
            <person name="Tsubouchi T."/>
            <person name="Morono Y."/>
            <person name="Uchiyama I."/>
            <person name="Ito T."/>
            <person name="Fujiyama A."/>
            <person name="Inagaki F."/>
            <person name="Takami H."/>
        </authorList>
    </citation>
    <scope>NUCLEOTIDE SEQUENCE</scope>
    <source>
        <strain evidence="6">Expedition CK06-06</strain>
    </source>
</reference>
<dbReference type="HAMAP" id="MF_00636">
    <property type="entry name" value="RapZ_like"/>
    <property type="match status" value="1"/>
</dbReference>
<keyword evidence="1" id="KW-0547">Nucleotide-binding</keyword>
<feature type="non-terminal residue" evidence="6">
    <location>
        <position position="261"/>
    </location>
</feature>
<dbReference type="GO" id="GO:0005525">
    <property type="term" value="F:GTP binding"/>
    <property type="evidence" value="ECO:0007669"/>
    <property type="project" value="UniProtKB-KW"/>
</dbReference>
<dbReference type="InterPro" id="IPR053930">
    <property type="entry name" value="RapZ-like_N"/>
</dbReference>
<evidence type="ECO:0000256" key="2">
    <source>
        <dbReference type="ARBA" id="ARBA00022840"/>
    </source>
</evidence>
<dbReference type="AlphaFoldDB" id="X0UL60"/>
<protein>
    <recommendedName>
        <fullName evidence="7">RNase adapter RapZ</fullName>
    </recommendedName>
</protein>
<dbReference type="PIRSF" id="PIRSF005052">
    <property type="entry name" value="P-loopkin"/>
    <property type="match status" value="1"/>
</dbReference>
<dbReference type="EMBL" id="BARS01020375">
    <property type="protein sequence ID" value="GAG06534.1"/>
    <property type="molecule type" value="Genomic_DNA"/>
</dbReference>
<dbReference type="PANTHER" id="PTHR30448">
    <property type="entry name" value="RNASE ADAPTER PROTEIN RAPZ"/>
    <property type="match status" value="1"/>
</dbReference>
<keyword evidence="3" id="KW-0342">GTP-binding</keyword>
<evidence type="ECO:0008006" key="7">
    <source>
        <dbReference type="Google" id="ProtNLM"/>
    </source>
</evidence>
<keyword evidence="2" id="KW-0067">ATP-binding</keyword>
<accession>X0UL60</accession>
<evidence type="ECO:0000259" key="5">
    <source>
        <dbReference type="Pfam" id="PF22740"/>
    </source>
</evidence>
<evidence type="ECO:0000256" key="1">
    <source>
        <dbReference type="ARBA" id="ARBA00022741"/>
    </source>
</evidence>
<dbReference type="InterPro" id="IPR005337">
    <property type="entry name" value="RapZ-like"/>
</dbReference>
<gene>
    <name evidence="6" type="ORF">S01H1_32860</name>
</gene>
<evidence type="ECO:0000259" key="4">
    <source>
        <dbReference type="Pfam" id="PF03668"/>
    </source>
</evidence>
<dbReference type="SUPFAM" id="SSF52540">
    <property type="entry name" value="P-loop containing nucleoside triphosphate hydrolases"/>
    <property type="match status" value="1"/>
</dbReference>
<dbReference type="InterPro" id="IPR027417">
    <property type="entry name" value="P-loop_NTPase"/>
</dbReference>
<dbReference type="InterPro" id="IPR053931">
    <property type="entry name" value="RapZ_C"/>
</dbReference>
<dbReference type="Pfam" id="PF03668">
    <property type="entry name" value="RapZ-like_N"/>
    <property type="match status" value="1"/>
</dbReference>
<feature type="domain" description="RapZ C-terminal" evidence="5">
    <location>
        <begin position="168"/>
        <end position="261"/>
    </location>
</feature>
<evidence type="ECO:0000256" key="3">
    <source>
        <dbReference type="ARBA" id="ARBA00023134"/>
    </source>
</evidence>
<organism evidence="6">
    <name type="scientific">marine sediment metagenome</name>
    <dbReference type="NCBI Taxonomy" id="412755"/>
    <lineage>
        <taxon>unclassified sequences</taxon>
        <taxon>metagenomes</taxon>
        <taxon>ecological metagenomes</taxon>
    </lineage>
</organism>
<evidence type="ECO:0000313" key="6">
    <source>
        <dbReference type="EMBL" id="GAG06534.1"/>
    </source>
</evidence>
<dbReference type="Pfam" id="PF22740">
    <property type="entry name" value="PapZ_C"/>
    <property type="match status" value="1"/>
</dbReference>